<evidence type="ECO:0000313" key="3">
    <source>
        <dbReference type="EMBL" id="VFR70430.1"/>
    </source>
</evidence>
<name>A0A484T8M6_9ZZZZ</name>
<feature type="compositionally biased region" description="Polar residues" evidence="1">
    <location>
        <begin position="148"/>
        <end position="162"/>
    </location>
</feature>
<dbReference type="EMBL" id="CAADIJ010000011">
    <property type="protein sequence ID" value="VFR70430.1"/>
    <property type="molecule type" value="Genomic_DNA"/>
</dbReference>
<accession>A0A484T8M6</accession>
<evidence type="ECO:0000313" key="4">
    <source>
        <dbReference type="EMBL" id="VFR72111.1"/>
    </source>
</evidence>
<feature type="region of interest" description="Disordered" evidence="1">
    <location>
        <begin position="141"/>
        <end position="162"/>
    </location>
</feature>
<dbReference type="EMBL" id="CAADIC010000019">
    <property type="protein sequence ID" value="VFR34609.1"/>
    <property type="molecule type" value="Genomic_DNA"/>
</dbReference>
<organism evidence="3">
    <name type="scientific">plant metagenome</name>
    <dbReference type="NCBI Taxonomy" id="1297885"/>
    <lineage>
        <taxon>unclassified sequences</taxon>
        <taxon>metagenomes</taxon>
        <taxon>organismal metagenomes</taxon>
    </lineage>
</organism>
<protein>
    <submittedName>
        <fullName evidence="3">Phage protein</fullName>
    </submittedName>
</protein>
<sequence>MATRVSRKAKATKDAPSDLDVLHPERTVVVAGQRLTVREYGNIEWLRALPAAEPLVEAIAALLASNEAPDYEAALMAIATHTDALLPLVAQAVDVTLDFLATLDPDETEILVMTWWGVNGRFFVRRAANRVMVRLQEQQRAAPLGGARSTQPSSPPATVTPT</sequence>
<gene>
    <name evidence="2" type="ORF">ANDA3_3738</name>
    <name evidence="4" type="ORF">DAR2_3588</name>
    <name evidence="3" type="ORF">DAR3_4188</name>
</gene>
<reference evidence="3" key="1">
    <citation type="submission" date="2019-03" db="EMBL/GenBank/DDBJ databases">
        <authorList>
            <person name="Danneels B."/>
        </authorList>
    </citation>
    <scope>NUCLEOTIDE SEQUENCE</scope>
</reference>
<proteinExistence type="predicted"/>
<dbReference type="EMBL" id="CAADIL010000016">
    <property type="protein sequence ID" value="VFR72111.1"/>
    <property type="molecule type" value="Genomic_DNA"/>
</dbReference>
<evidence type="ECO:0000256" key="1">
    <source>
        <dbReference type="SAM" id="MobiDB-lite"/>
    </source>
</evidence>
<evidence type="ECO:0000313" key="2">
    <source>
        <dbReference type="EMBL" id="VFR34609.1"/>
    </source>
</evidence>
<dbReference type="InterPro" id="IPR046583">
    <property type="entry name" value="DUF6631"/>
</dbReference>
<dbReference type="Pfam" id="PF20336">
    <property type="entry name" value="DUF6631"/>
    <property type="match status" value="1"/>
</dbReference>
<dbReference type="AlphaFoldDB" id="A0A484T8M6"/>